<evidence type="ECO:0000313" key="2">
    <source>
        <dbReference type="EMBL" id="CAB4373085.1"/>
    </source>
</evidence>
<evidence type="ECO:0000256" key="1">
    <source>
        <dbReference type="SAM" id="MobiDB-lite"/>
    </source>
</evidence>
<accession>A0A6J6ARE8</accession>
<name>A0A6J6ARE8_9ZZZZ</name>
<organism evidence="2">
    <name type="scientific">freshwater metagenome</name>
    <dbReference type="NCBI Taxonomy" id="449393"/>
    <lineage>
        <taxon>unclassified sequences</taxon>
        <taxon>metagenomes</taxon>
        <taxon>ecological metagenomes</taxon>
    </lineage>
</organism>
<protein>
    <submittedName>
        <fullName evidence="2">Unannotated protein</fullName>
    </submittedName>
</protein>
<sequence>MVNAVSNIERKHFHHLGHHEVDAHWAINRDGVRFWRHDPASGDDVIEISQVIAMKMRHKNGREGSGTSKCCSEAHHDTTPRIAQNDLIAGAHKR</sequence>
<dbReference type="AlphaFoldDB" id="A0A6J6ARE8"/>
<gene>
    <name evidence="2" type="ORF">UFOPK4201_02139</name>
</gene>
<reference evidence="2" key="1">
    <citation type="submission" date="2020-05" db="EMBL/GenBank/DDBJ databases">
        <authorList>
            <person name="Chiriac C."/>
            <person name="Salcher M."/>
            <person name="Ghai R."/>
            <person name="Kavagutti S V."/>
        </authorList>
    </citation>
    <scope>NUCLEOTIDE SEQUENCE</scope>
</reference>
<dbReference type="EMBL" id="CAEUNJ010000162">
    <property type="protein sequence ID" value="CAB4373085.1"/>
    <property type="molecule type" value="Genomic_DNA"/>
</dbReference>
<feature type="region of interest" description="Disordered" evidence="1">
    <location>
        <begin position="59"/>
        <end position="94"/>
    </location>
</feature>
<proteinExistence type="predicted"/>